<sequence>MGFLEDMQETLDRGVSTARGAVSGVAVEQLGFVKSFVRTCHEGWLQGWHEANGGNMSYRMTESDVSAARTFFYDEPGSWVSAGIQAQCLAGARFLVTRAGGHFRTMQADPSRGVGIIEMDSTGSAWRVVWGFKDGGRPTSEIGSHLMAHAMRMAATGSIGCDHAAETANPAASVDRSAEVSPGKSAAAAGGARVIYHAHMPNLAALTLAGAFDSRSLTRLLWKTTTECVMAVPTGVGVVGTVVPGSPELARATSDLMKDHAAVLWARHGLIVAGETLDEAFGLAHSLEKAAGIYLAARAACGGQEPPCLLSDEELAAVIAGCGIPANEAYR</sequence>
<feature type="domain" description="Class II aldolase/adducin N-terminal" evidence="3">
    <location>
        <begin position="34"/>
        <end position="295"/>
    </location>
</feature>
<comment type="caution">
    <text evidence="4">The sequence shown here is derived from an EMBL/GenBank/DDBJ whole genome shotgun (WGS) entry which is preliminary data.</text>
</comment>
<protein>
    <submittedName>
        <fullName evidence="4">Class II aldolase/adducin family protein</fullName>
    </submittedName>
</protein>
<dbReference type="Gene3D" id="3.40.225.10">
    <property type="entry name" value="Class II aldolase/adducin N-terminal domain"/>
    <property type="match status" value="2"/>
</dbReference>
<dbReference type="GO" id="GO:0019323">
    <property type="term" value="P:pentose catabolic process"/>
    <property type="evidence" value="ECO:0007669"/>
    <property type="project" value="TreeGrafter"/>
</dbReference>
<dbReference type="InterPro" id="IPR001303">
    <property type="entry name" value="Aldolase_II/adducin_N"/>
</dbReference>
<name>A0A9D1D3B0_9ACTN</name>
<dbReference type="Proteomes" id="UP000824261">
    <property type="component" value="Unassembled WGS sequence"/>
</dbReference>
<keyword evidence="2" id="KW-0456">Lyase</keyword>
<dbReference type="GO" id="GO:0005829">
    <property type="term" value="C:cytosol"/>
    <property type="evidence" value="ECO:0007669"/>
    <property type="project" value="TreeGrafter"/>
</dbReference>
<dbReference type="SMART" id="SM01007">
    <property type="entry name" value="Aldolase_II"/>
    <property type="match status" value="1"/>
</dbReference>
<reference evidence="4" key="1">
    <citation type="submission" date="2020-10" db="EMBL/GenBank/DDBJ databases">
        <authorList>
            <person name="Gilroy R."/>
        </authorList>
    </citation>
    <scope>NUCLEOTIDE SEQUENCE</scope>
    <source>
        <strain evidence="4">ChiGjej1B1-2707</strain>
    </source>
</reference>
<organism evidence="4 5">
    <name type="scientific">Candidatus Aveggerthella stercoripullorum</name>
    <dbReference type="NCBI Taxonomy" id="2840688"/>
    <lineage>
        <taxon>Bacteria</taxon>
        <taxon>Bacillati</taxon>
        <taxon>Actinomycetota</taxon>
        <taxon>Coriobacteriia</taxon>
        <taxon>Eggerthellales</taxon>
        <taxon>Eggerthellaceae</taxon>
        <taxon>Eggerthellaceae incertae sedis</taxon>
        <taxon>Candidatus Aveggerthella</taxon>
    </lineage>
</organism>
<dbReference type="PANTHER" id="PTHR22789:SF0">
    <property type="entry name" value="3-OXO-TETRONATE 4-PHOSPHATE DECARBOXYLASE-RELATED"/>
    <property type="match status" value="1"/>
</dbReference>
<dbReference type="GO" id="GO:0016832">
    <property type="term" value="F:aldehyde-lyase activity"/>
    <property type="evidence" value="ECO:0007669"/>
    <property type="project" value="TreeGrafter"/>
</dbReference>
<reference evidence="4" key="2">
    <citation type="journal article" date="2021" name="PeerJ">
        <title>Extensive microbial diversity within the chicken gut microbiome revealed by metagenomics and culture.</title>
        <authorList>
            <person name="Gilroy R."/>
            <person name="Ravi A."/>
            <person name="Getino M."/>
            <person name="Pursley I."/>
            <person name="Horton D.L."/>
            <person name="Alikhan N.F."/>
            <person name="Baker D."/>
            <person name="Gharbi K."/>
            <person name="Hall N."/>
            <person name="Watson M."/>
            <person name="Adriaenssens E.M."/>
            <person name="Foster-Nyarko E."/>
            <person name="Jarju S."/>
            <person name="Secka A."/>
            <person name="Antonio M."/>
            <person name="Oren A."/>
            <person name="Chaudhuri R.R."/>
            <person name="La Ragione R."/>
            <person name="Hildebrand F."/>
            <person name="Pallen M.J."/>
        </authorList>
    </citation>
    <scope>NUCLEOTIDE SEQUENCE</scope>
    <source>
        <strain evidence="4">ChiGjej1B1-2707</strain>
    </source>
</reference>
<keyword evidence="1" id="KW-0479">Metal-binding</keyword>
<dbReference type="AlphaFoldDB" id="A0A9D1D3B0"/>
<evidence type="ECO:0000256" key="1">
    <source>
        <dbReference type="ARBA" id="ARBA00022723"/>
    </source>
</evidence>
<dbReference type="EMBL" id="DVGB01000032">
    <property type="protein sequence ID" value="HIR01141.1"/>
    <property type="molecule type" value="Genomic_DNA"/>
</dbReference>
<evidence type="ECO:0000256" key="2">
    <source>
        <dbReference type="ARBA" id="ARBA00023239"/>
    </source>
</evidence>
<dbReference type="Pfam" id="PF00596">
    <property type="entry name" value="Aldolase_II"/>
    <property type="match status" value="2"/>
</dbReference>
<dbReference type="PANTHER" id="PTHR22789">
    <property type="entry name" value="FUCULOSE PHOSPHATE ALDOLASE"/>
    <property type="match status" value="1"/>
</dbReference>
<dbReference type="SUPFAM" id="SSF53639">
    <property type="entry name" value="AraD/HMP-PK domain-like"/>
    <property type="match status" value="2"/>
</dbReference>
<proteinExistence type="predicted"/>
<evidence type="ECO:0000313" key="5">
    <source>
        <dbReference type="Proteomes" id="UP000824261"/>
    </source>
</evidence>
<evidence type="ECO:0000313" key="4">
    <source>
        <dbReference type="EMBL" id="HIR01141.1"/>
    </source>
</evidence>
<evidence type="ECO:0000259" key="3">
    <source>
        <dbReference type="SMART" id="SM01007"/>
    </source>
</evidence>
<dbReference type="InterPro" id="IPR036409">
    <property type="entry name" value="Aldolase_II/adducin_N_sf"/>
</dbReference>
<gene>
    <name evidence="4" type="ORF">IAA69_02615</name>
</gene>
<accession>A0A9D1D3B0</accession>
<dbReference type="GO" id="GO:0046872">
    <property type="term" value="F:metal ion binding"/>
    <property type="evidence" value="ECO:0007669"/>
    <property type="project" value="UniProtKB-KW"/>
</dbReference>
<dbReference type="InterPro" id="IPR050197">
    <property type="entry name" value="Aldolase_class_II_sugar_metab"/>
</dbReference>